<feature type="domain" description="SH2" evidence="16">
    <location>
        <begin position="8"/>
        <end position="104"/>
    </location>
</feature>
<evidence type="ECO:0000256" key="12">
    <source>
        <dbReference type="PIRSR" id="PIRSR000929-1"/>
    </source>
</evidence>
<dbReference type="AlphaFoldDB" id="A0A6F9DPB4"/>
<evidence type="ECO:0000256" key="15">
    <source>
        <dbReference type="SAM" id="MobiDB-lite"/>
    </source>
</evidence>
<sequence length="622" mass="70675">MGSMSRRWFHPNISGTDAENLLLERGISGSFLARPSKSNPGDFTVSVRRGDDVTHIKIQNTGDFYDLYGGEKFATLAELVQFYTEKHGQLREINGDVIELKFPLNCADPTSERWYHGHTTGKTAETLLMEKAKNGSFLVRRSLSKPGDFVLSVRCEDKIIHIMIRHSDNDKYDIGGGQKFDSLTELIDHHRQNAMVERTGSVVYLKQPFNATRINAAMIEKRVKELHESDASKAGFWEEFETLQQQECKHLFSRKEGAKPENKAKNRYKNILPFDHTRVVLEDADPTVPGSDYINANRIKPEVEELGGLWKSKMYISTQGCLNNTVADFWKMVFQENARIIVMTTREVERGRNKCVKYWPAENESKEFDKYKVQNLRETDYRDYTLREFRLSKNEEAERIVYHYHFKVWPDHGVPSDPGGVLNFLHDINERYRTMECGPVIVHCSAGIGRSGTFIVIDIILDIIRQQGLDCEIDVQRTIQMVRSQRSGMVQTEAQYQFVYVAVKQHIETLTKRMEAEQMNKGKGREYINTRQTSEAAGGDAAAIAALQKVRPFGSLPPSPGGMHMHASLPPTPTSAGSRSSSVTSLPGTPFPPSHRAIYENTNNVYNNVRSAPHTPQLGPRR</sequence>
<keyword evidence="5" id="KW-0677">Repeat</keyword>
<feature type="active site" description="Phosphocysteine intermediate" evidence="12">
    <location>
        <position position="444"/>
    </location>
</feature>
<dbReference type="PRINTS" id="PR00401">
    <property type="entry name" value="SH2DOMAIN"/>
</dbReference>
<keyword evidence="6 11" id="KW-0378">Hydrolase</keyword>
<feature type="domain" description="SH2" evidence="16">
    <location>
        <begin position="114"/>
        <end position="209"/>
    </location>
</feature>
<dbReference type="SUPFAM" id="SSF55550">
    <property type="entry name" value="SH2 domain"/>
    <property type="match status" value="2"/>
</dbReference>
<proteinExistence type="evidence at transcript level"/>
<dbReference type="PROSITE" id="PS50056">
    <property type="entry name" value="TYR_PHOSPHATASE_2"/>
    <property type="match status" value="1"/>
</dbReference>
<feature type="binding site" evidence="13">
    <location>
        <position position="411"/>
    </location>
    <ligand>
        <name>substrate</name>
    </ligand>
</feature>
<comment type="subcellular location">
    <subcellularLocation>
        <location evidence="1 11">Cytoplasm</location>
    </subcellularLocation>
</comment>
<organism evidence="19">
    <name type="scientific">Phallusia mammillata</name>
    <dbReference type="NCBI Taxonomy" id="59560"/>
    <lineage>
        <taxon>Eukaryota</taxon>
        <taxon>Metazoa</taxon>
        <taxon>Chordata</taxon>
        <taxon>Tunicata</taxon>
        <taxon>Ascidiacea</taxon>
        <taxon>Phlebobranchia</taxon>
        <taxon>Ascidiidae</taxon>
        <taxon>Phallusia</taxon>
    </lineage>
</organism>
<dbReference type="Pfam" id="PF00017">
    <property type="entry name" value="SH2"/>
    <property type="match status" value="2"/>
</dbReference>
<dbReference type="PIRSF" id="PIRSF000929">
    <property type="entry name" value="Tyr-Ptase_nr_6"/>
    <property type="match status" value="1"/>
</dbReference>
<dbReference type="GO" id="GO:0004726">
    <property type="term" value="F:non-membrane spanning protein tyrosine phosphatase activity"/>
    <property type="evidence" value="ECO:0007669"/>
    <property type="project" value="TreeGrafter"/>
</dbReference>
<evidence type="ECO:0000256" key="3">
    <source>
        <dbReference type="ARBA" id="ARBA00022490"/>
    </source>
</evidence>
<dbReference type="PROSITE" id="PS50001">
    <property type="entry name" value="SH2"/>
    <property type="match status" value="2"/>
</dbReference>
<dbReference type="GO" id="GO:0030971">
    <property type="term" value="F:receptor tyrosine kinase binding"/>
    <property type="evidence" value="ECO:0007669"/>
    <property type="project" value="TreeGrafter"/>
</dbReference>
<dbReference type="CDD" id="cd14544">
    <property type="entry name" value="PTPc-N11_6"/>
    <property type="match status" value="1"/>
</dbReference>
<dbReference type="InterPro" id="IPR016130">
    <property type="entry name" value="Tyr_Pase_AS"/>
</dbReference>
<evidence type="ECO:0000256" key="5">
    <source>
        <dbReference type="ARBA" id="ARBA00022737"/>
    </source>
</evidence>
<dbReference type="CDD" id="cd10340">
    <property type="entry name" value="SH2_N-SH2_SHP_like"/>
    <property type="match status" value="1"/>
</dbReference>
<dbReference type="SMART" id="SM00252">
    <property type="entry name" value="SH2"/>
    <property type="match status" value="2"/>
</dbReference>
<dbReference type="PANTHER" id="PTHR46559:SF3">
    <property type="entry name" value="TYROSINE-PROTEIN PHOSPHATASE NON-RECEPTOR TYPE"/>
    <property type="match status" value="1"/>
</dbReference>
<reference evidence="19" key="1">
    <citation type="submission" date="2020-04" db="EMBL/GenBank/DDBJ databases">
        <authorList>
            <person name="Neveu A P."/>
        </authorList>
    </citation>
    <scope>NUCLEOTIDE SEQUENCE</scope>
    <source>
        <tissue evidence="19">Whole embryo</tissue>
    </source>
</reference>
<evidence type="ECO:0000256" key="7">
    <source>
        <dbReference type="ARBA" id="ARBA00022912"/>
    </source>
</evidence>
<dbReference type="Gene3D" id="3.90.190.10">
    <property type="entry name" value="Protein tyrosine phosphatase superfamily"/>
    <property type="match status" value="1"/>
</dbReference>
<evidence type="ECO:0000256" key="1">
    <source>
        <dbReference type="ARBA" id="ARBA00004496"/>
    </source>
</evidence>
<keyword evidence="7 11" id="KW-0904">Protein phosphatase</keyword>
<dbReference type="FunFam" id="3.90.190.10:FF:000045">
    <property type="entry name" value="Tyrosine-protein phosphatase non-receptor type 12"/>
    <property type="match status" value="1"/>
</dbReference>
<dbReference type="PANTHER" id="PTHR46559">
    <property type="entry name" value="TYROSINE-PROTEIN PHOSPHATASE NON-RECEPTOR TYPE 11"/>
    <property type="match status" value="1"/>
</dbReference>
<dbReference type="InterPro" id="IPR036860">
    <property type="entry name" value="SH2_dom_sf"/>
</dbReference>
<accession>A0A6F9DPB4</accession>
<evidence type="ECO:0000256" key="2">
    <source>
        <dbReference type="ARBA" id="ARBA00010750"/>
    </source>
</evidence>
<dbReference type="PRINTS" id="PR00700">
    <property type="entry name" value="PRTYPHPHTASE"/>
</dbReference>
<dbReference type="PROSITE" id="PS50055">
    <property type="entry name" value="TYR_PHOSPHATASE_PTP"/>
    <property type="match status" value="1"/>
</dbReference>
<dbReference type="SUPFAM" id="SSF52799">
    <property type="entry name" value="(Phosphotyrosine protein) phosphatases II"/>
    <property type="match status" value="1"/>
</dbReference>
<feature type="region of interest" description="Disordered" evidence="15">
    <location>
        <begin position="554"/>
        <end position="598"/>
    </location>
</feature>
<dbReference type="InterPro" id="IPR000242">
    <property type="entry name" value="PTP_cat"/>
</dbReference>
<protein>
    <recommendedName>
        <fullName evidence="11">Tyrosine-protein phosphatase non-receptor type</fullName>
        <ecNumber evidence="11">3.1.3.48</ecNumber>
    </recommendedName>
</protein>
<dbReference type="InterPro" id="IPR003595">
    <property type="entry name" value="Tyr_Pase_cat"/>
</dbReference>
<evidence type="ECO:0000256" key="13">
    <source>
        <dbReference type="PIRSR" id="PIRSR000929-2"/>
    </source>
</evidence>
<dbReference type="FunFam" id="3.30.505.10:FF:000012">
    <property type="entry name" value="Tyrosine-protein phosphatase non-receptor type"/>
    <property type="match status" value="1"/>
</dbReference>
<dbReference type="InterPro" id="IPR000387">
    <property type="entry name" value="Tyr_Pase_dom"/>
</dbReference>
<evidence type="ECO:0000256" key="4">
    <source>
        <dbReference type="ARBA" id="ARBA00022553"/>
    </source>
</evidence>
<evidence type="ECO:0000259" key="17">
    <source>
        <dbReference type="PROSITE" id="PS50055"/>
    </source>
</evidence>
<feature type="compositionally biased region" description="Low complexity" evidence="15">
    <location>
        <begin position="574"/>
        <end position="585"/>
    </location>
</feature>
<keyword evidence="19" id="KW-0675">Receptor</keyword>
<keyword evidence="3 11" id="KW-0963">Cytoplasm</keyword>
<comment type="similarity">
    <text evidence="2 11">Belongs to the protein-tyrosine phosphatase family. Non-receptor class 2 subfamily.</text>
</comment>
<feature type="binding site" evidence="13">
    <location>
        <position position="491"/>
    </location>
    <ligand>
        <name>substrate</name>
    </ligand>
</feature>
<evidence type="ECO:0000259" key="18">
    <source>
        <dbReference type="PROSITE" id="PS50056"/>
    </source>
</evidence>
<evidence type="ECO:0000259" key="16">
    <source>
        <dbReference type="PROSITE" id="PS50001"/>
    </source>
</evidence>
<dbReference type="EMBL" id="LR789415">
    <property type="protein sequence ID" value="CAB3265277.1"/>
    <property type="molecule type" value="mRNA"/>
</dbReference>
<dbReference type="GO" id="GO:0070374">
    <property type="term" value="P:positive regulation of ERK1 and ERK2 cascade"/>
    <property type="evidence" value="ECO:0007669"/>
    <property type="project" value="TreeGrafter"/>
</dbReference>
<evidence type="ECO:0000256" key="11">
    <source>
        <dbReference type="PIRNR" id="PIRNR000929"/>
    </source>
</evidence>
<dbReference type="GO" id="GO:0050839">
    <property type="term" value="F:cell adhesion molecule binding"/>
    <property type="evidence" value="ECO:0007669"/>
    <property type="project" value="TreeGrafter"/>
</dbReference>
<dbReference type="InterPro" id="IPR012152">
    <property type="entry name" value="Tyr_Pase_non-rcpt_typ-6/11"/>
</dbReference>
<dbReference type="Pfam" id="PF00102">
    <property type="entry name" value="Y_phosphatase"/>
    <property type="match status" value="1"/>
</dbReference>
<dbReference type="SMART" id="SM00404">
    <property type="entry name" value="PTPc_motif"/>
    <property type="match status" value="1"/>
</dbReference>
<evidence type="ECO:0000256" key="8">
    <source>
        <dbReference type="ARBA" id="ARBA00022999"/>
    </source>
</evidence>
<evidence type="ECO:0000256" key="14">
    <source>
        <dbReference type="PROSITE-ProRule" id="PRU00191"/>
    </source>
</evidence>
<dbReference type="Gene3D" id="3.30.505.10">
    <property type="entry name" value="SH2 domain"/>
    <property type="match status" value="2"/>
</dbReference>
<dbReference type="FunFam" id="3.30.505.10:FF:000018">
    <property type="entry name" value="Tyrosine-protein phosphatase non-receptor type"/>
    <property type="match status" value="1"/>
</dbReference>
<keyword evidence="8 14" id="KW-0727">SH2 domain</keyword>
<comment type="similarity">
    <text evidence="9">Belongs to the protein-tyrosine phosphatase family. Non-receptor class 4 subfamily.</text>
</comment>
<evidence type="ECO:0000256" key="10">
    <source>
        <dbReference type="ARBA" id="ARBA00051722"/>
    </source>
</evidence>
<gene>
    <name evidence="19" type="primary">Ptpn11-002</name>
</gene>
<evidence type="ECO:0000256" key="9">
    <source>
        <dbReference type="ARBA" id="ARBA00034734"/>
    </source>
</evidence>
<dbReference type="InterPro" id="IPR029021">
    <property type="entry name" value="Prot-tyrosine_phosphatase-like"/>
</dbReference>
<dbReference type="SMART" id="SM00194">
    <property type="entry name" value="PTPc"/>
    <property type="match status" value="1"/>
</dbReference>
<dbReference type="PROSITE" id="PS00383">
    <property type="entry name" value="TYR_PHOSPHATASE_1"/>
    <property type="match status" value="1"/>
</dbReference>
<dbReference type="EC" id="3.1.3.48" evidence="11"/>
<feature type="domain" description="Tyrosine-protein phosphatase" evidence="17">
    <location>
        <begin position="236"/>
        <end position="506"/>
    </location>
</feature>
<name>A0A6F9DPB4_9ASCI</name>
<dbReference type="GO" id="GO:0005737">
    <property type="term" value="C:cytoplasm"/>
    <property type="evidence" value="ECO:0007669"/>
    <property type="project" value="UniProtKB-SubCell"/>
</dbReference>
<feature type="domain" description="Tyrosine specific protein phosphatases" evidence="18">
    <location>
        <begin position="422"/>
        <end position="497"/>
    </location>
</feature>
<dbReference type="CDD" id="cd09931">
    <property type="entry name" value="SH2_C-SH2_SHP_like"/>
    <property type="match status" value="1"/>
</dbReference>
<evidence type="ECO:0000256" key="6">
    <source>
        <dbReference type="ARBA" id="ARBA00022801"/>
    </source>
</evidence>
<dbReference type="InterPro" id="IPR000980">
    <property type="entry name" value="SH2"/>
</dbReference>
<keyword evidence="4" id="KW-0597">Phosphoprotein</keyword>
<comment type="catalytic activity">
    <reaction evidence="10 11">
        <text>O-phospho-L-tyrosyl-[protein] + H2O = L-tyrosyl-[protein] + phosphate</text>
        <dbReference type="Rhea" id="RHEA:10684"/>
        <dbReference type="Rhea" id="RHEA-COMP:10136"/>
        <dbReference type="Rhea" id="RHEA-COMP:20101"/>
        <dbReference type="ChEBI" id="CHEBI:15377"/>
        <dbReference type="ChEBI" id="CHEBI:43474"/>
        <dbReference type="ChEBI" id="CHEBI:46858"/>
        <dbReference type="ChEBI" id="CHEBI:61978"/>
        <dbReference type="EC" id="3.1.3.48"/>
    </reaction>
</comment>
<evidence type="ECO:0000313" key="19">
    <source>
        <dbReference type="EMBL" id="CAB3265277.1"/>
    </source>
</evidence>